<feature type="compositionally biased region" description="Basic and acidic residues" evidence="1">
    <location>
        <begin position="228"/>
        <end position="239"/>
    </location>
</feature>
<feature type="region of interest" description="Disordered" evidence="1">
    <location>
        <begin position="1"/>
        <end position="215"/>
    </location>
</feature>
<comment type="caution">
    <text evidence="2">The sequence shown here is derived from an EMBL/GenBank/DDBJ whole genome shotgun (WGS) entry which is preliminary data.</text>
</comment>
<evidence type="ECO:0000313" key="3">
    <source>
        <dbReference type="Proteomes" id="UP000646548"/>
    </source>
</evidence>
<feature type="compositionally biased region" description="Basic and acidic residues" evidence="1">
    <location>
        <begin position="86"/>
        <end position="98"/>
    </location>
</feature>
<feature type="compositionally biased region" description="Basic residues" evidence="1">
    <location>
        <begin position="100"/>
        <end position="110"/>
    </location>
</feature>
<feature type="region of interest" description="Disordered" evidence="1">
    <location>
        <begin position="228"/>
        <end position="258"/>
    </location>
</feature>
<feature type="compositionally biased region" description="Basic and acidic residues" evidence="1">
    <location>
        <begin position="392"/>
        <end position="402"/>
    </location>
</feature>
<sequence>MAGVVAMASVIEDFDTQPCKKSRKDTGGPAAKPITNYFSPVPKPVEKPFSPPRSNNIMSYFCRKAPSSKEQTCPPEPSLENCQKPQAEEKQKKSEGKRQGSQKRGKKTGRAARELVTAESISNDVDCMTVEKAPESKDSAAELQSNAVVDVTESDQVQKKDSKSKSALQMSELTPRDESKSAKTSRKQRKKKPSPLEPEKEAECDVSAKVGNDDASCVKDSTVKISFEEFLRSQSKDEDDKNEDEAILSEEKSTAEEMDIPKAEQHVDFLASPLQISPRTVTIQAEVHTISPNREEVKTVGKMASIFTQKRRSNSPVETGRSPPTDLGPKLSSPAVKLKSNVVLQEEDLELYVLESDSAPKCSEAERKQFMAAFKQPSLDGPKSKPVKIQGKQKDAAEKTADGEDVIMQPTSRKPLQRSKKPQRNGQKRKGLRRKKRIPTLHLQTQM</sequence>
<dbReference type="AlphaFoldDB" id="A0A834C2D8"/>
<feature type="compositionally biased region" description="Basic residues" evidence="1">
    <location>
        <begin position="415"/>
        <end position="439"/>
    </location>
</feature>
<organism evidence="2 3">
    <name type="scientific">Oryzias melastigma</name>
    <name type="common">Marine medaka</name>
    <dbReference type="NCBI Taxonomy" id="30732"/>
    <lineage>
        <taxon>Eukaryota</taxon>
        <taxon>Metazoa</taxon>
        <taxon>Chordata</taxon>
        <taxon>Craniata</taxon>
        <taxon>Vertebrata</taxon>
        <taxon>Euteleostomi</taxon>
        <taxon>Actinopterygii</taxon>
        <taxon>Neopterygii</taxon>
        <taxon>Teleostei</taxon>
        <taxon>Neoteleostei</taxon>
        <taxon>Acanthomorphata</taxon>
        <taxon>Ovalentaria</taxon>
        <taxon>Atherinomorphae</taxon>
        <taxon>Beloniformes</taxon>
        <taxon>Adrianichthyidae</taxon>
        <taxon>Oryziinae</taxon>
        <taxon>Oryzias</taxon>
    </lineage>
</organism>
<protein>
    <submittedName>
        <fullName evidence="2">ATPase family AAA domain-containing protein 5</fullName>
    </submittedName>
</protein>
<feature type="compositionally biased region" description="Basic and acidic residues" evidence="1">
    <location>
        <begin position="249"/>
        <end position="258"/>
    </location>
</feature>
<accession>A0A834C2D8</accession>
<dbReference type="EMBL" id="WKFB01000489">
    <property type="protein sequence ID" value="KAF6721495.1"/>
    <property type="molecule type" value="Genomic_DNA"/>
</dbReference>
<reference evidence="2" key="1">
    <citation type="journal article" name="BMC Genomics">
        <title>Long-read sequencing and de novo genome assembly of marine medaka (Oryzias melastigma).</title>
        <authorList>
            <person name="Liang P."/>
            <person name="Saqib H.S.A."/>
            <person name="Ni X."/>
            <person name="Shen Y."/>
        </authorList>
    </citation>
    <scope>NUCLEOTIDE SEQUENCE</scope>
    <source>
        <strain evidence="2">Bigg-433</strain>
    </source>
</reference>
<evidence type="ECO:0000313" key="2">
    <source>
        <dbReference type="EMBL" id="KAF6721495.1"/>
    </source>
</evidence>
<proteinExistence type="predicted"/>
<evidence type="ECO:0000256" key="1">
    <source>
        <dbReference type="SAM" id="MobiDB-lite"/>
    </source>
</evidence>
<name>A0A834C2D8_ORYME</name>
<gene>
    <name evidence="2" type="ORF">FQA47_002133</name>
</gene>
<feature type="compositionally biased region" description="Basic residues" evidence="1">
    <location>
        <begin position="183"/>
        <end position="193"/>
    </location>
</feature>
<feature type="region of interest" description="Disordered" evidence="1">
    <location>
        <begin position="306"/>
        <end position="333"/>
    </location>
</feature>
<feature type="region of interest" description="Disordered" evidence="1">
    <location>
        <begin position="373"/>
        <end position="447"/>
    </location>
</feature>
<dbReference type="Proteomes" id="UP000646548">
    <property type="component" value="Unassembled WGS sequence"/>
</dbReference>